<comment type="caution">
    <text evidence="3">The sequence shown here is derived from an EMBL/GenBank/DDBJ whole genome shotgun (WGS) entry which is preliminary data.</text>
</comment>
<dbReference type="GO" id="GO:0000932">
    <property type="term" value="C:P-body"/>
    <property type="evidence" value="ECO:0007669"/>
    <property type="project" value="TreeGrafter"/>
</dbReference>
<dbReference type="Proteomes" id="UP001044222">
    <property type="component" value="Chromosome 17"/>
</dbReference>
<feature type="region of interest" description="Disordered" evidence="1">
    <location>
        <begin position="253"/>
        <end position="303"/>
    </location>
</feature>
<organism evidence="3 4">
    <name type="scientific">Anguilla anguilla</name>
    <name type="common">European freshwater eel</name>
    <name type="synonym">Muraena anguilla</name>
    <dbReference type="NCBI Taxonomy" id="7936"/>
    <lineage>
        <taxon>Eukaryota</taxon>
        <taxon>Metazoa</taxon>
        <taxon>Chordata</taxon>
        <taxon>Craniata</taxon>
        <taxon>Vertebrata</taxon>
        <taxon>Euteleostomi</taxon>
        <taxon>Actinopterygii</taxon>
        <taxon>Neopterygii</taxon>
        <taxon>Teleostei</taxon>
        <taxon>Anguilliformes</taxon>
        <taxon>Anguillidae</taxon>
        <taxon>Anguilla</taxon>
    </lineage>
</organism>
<dbReference type="InterPro" id="IPR032226">
    <property type="entry name" value="TNRC6_PABC-bd"/>
</dbReference>
<feature type="compositionally biased region" description="Low complexity" evidence="1">
    <location>
        <begin position="445"/>
        <end position="458"/>
    </location>
</feature>
<keyword evidence="4" id="KW-1185">Reference proteome</keyword>
<feature type="region of interest" description="Disordered" evidence="1">
    <location>
        <begin position="369"/>
        <end position="458"/>
    </location>
</feature>
<dbReference type="AlphaFoldDB" id="A0A9D3LPA1"/>
<proteinExistence type="predicted"/>
<dbReference type="GO" id="GO:0060213">
    <property type="term" value="P:positive regulation of nuclear-transcribed mRNA poly(A) tail shortening"/>
    <property type="evidence" value="ECO:0007669"/>
    <property type="project" value="TreeGrafter"/>
</dbReference>
<evidence type="ECO:0000313" key="3">
    <source>
        <dbReference type="EMBL" id="KAG5832143.1"/>
    </source>
</evidence>
<evidence type="ECO:0000259" key="2">
    <source>
        <dbReference type="Pfam" id="PF16608"/>
    </source>
</evidence>
<protein>
    <recommendedName>
        <fullName evidence="2">TNRC6 PABC binding domain-containing protein</fullName>
    </recommendedName>
</protein>
<sequence>MQDRWGGGEDVPAQRQGRPCWEAEEEEEVEIGMWSNSSPSSQEASAPGHWSYGKKIPPKLNKGVGKQDDNWVNSLGKQFNNMNFRETSEETLKCNKMDTPGGMDKRMDGDRPVLNMGEFNGMMGKGPGLRHHVPKESSADRGPYFDKNVSSLFGSGNPGAGQGRGTQQNTGLPLNSSQPTLRAQVPPPLLPSQVPPSVLKYPLNNSAISPLLGPQQVAVLNQLSHLNQLNQLNQISQLQRLLLQQQKLQNQRNMAAGVRQQQELQNRPMGSSHQMMPPPHSRHLDPSMKSQTPPQPPPSLHQSNLKSYLENYMPQNAPDLQKGQSSFSNFPLGLNSNMNVSSMDIGGVGFKEPQSRLNKWIAMDISGNSQLDQSSGKPGVLSSGMRLEDSLFGPQDLMGSGHAPVSPPGSVGTAGPSVPNHHTAPATSPGRPSFAPVNHGKDTRTSTLRTTRTSLQGV</sequence>
<feature type="compositionally biased region" description="Polar residues" evidence="1">
    <location>
        <begin position="259"/>
        <end position="274"/>
    </location>
</feature>
<dbReference type="PANTHER" id="PTHR13020">
    <property type="entry name" value="TRINUCLEOTIDE REPEAT-CONTAINING GENE 6"/>
    <property type="match status" value="1"/>
</dbReference>
<accession>A0A9D3LPA1</accession>
<feature type="domain" description="TNRC6 PABC binding" evidence="2">
    <location>
        <begin position="325"/>
        <end position="414"/>
    </location>
</feature>
<dbReference type="InterPro" id="IPR052068">
    <property type="entry name" value="GW182_domain"/>
</dbReference>
<feature type="compositionally biased region" description="Polar residues" evidence="1">
    <location>
        <begin position="165"/>
        <end position="181"/>
    </location>
</feature>
<dbReference type="PANTHER" id="PTHR13020:SF28">
    <property type="entry name" value="TRINUCLEOTIDE REPEAT-CONTAINING GENE 6A PROTEIN"/>
    <property type="match status" value="1"/>
</dbReference>
<dbReference type="EMBL" id="JAFIRN010000017">
    <property type="protein sequence ID" value="KAG5832143.1"/>
    <property type="molecule type" value="Genomic_DNA"/>
</dbReference>
<dbReference type="GO" id="GO:0035195">
    <property type="term" value="P:miRNA-mediated post-transcriptional gene silencing"/>
    <property type="evidence" value="ECO:0007669"/>
    <property type="project" value="TreeGrafter"/>
</dbReference>
<dbReference type="GO" id="GO:0005654">
    <property type="term" value="C:nucleoplasm"/>
    <property type="evidence" value="ECO:0007669"/>
    <property type="project" value="TreeGrafter"/>
</dbReference>
<feature type="region of interest" description="Disordered" evidence="1">
    <location>
        <begin position="1"/>
        <end position="66"/>
    </location>
</feature>
<evidence type="ECO:0000256" key="1">
    <source>
        <dbReference type="SAM" id="MobiDB-lite"/>
    </source>
</evidence>
<gene>
    <name evidence="3" type="ORF">ANANG_G00287980</name>
</gene>
<dbReference type="Pfam" id="PF16608">
    <property type="entry name" value="TNRC6-PABC_bdg"/>
    <property type="match status" value="1"/>
</dbReference>
<reference evidence="3" key="1">
    <citation type="submission" date="2021-01" db="EMBL/GenBank/DDBJ databases">
        <title>A chromosome-scale assembly of European eel, Anguilla anguilla.</title>
        <authorList>
            <person name="Henkel C."/>
            <person name="Jong-Raadsen S.A."/>
            <person name="Dufour S."/>
            <person name="Weltzien F.-A."/>
            <person name="Palstra A.P."/>
            <person name="Pelster B."/>
            <person name="Spaink H.P."/>
            <person name="Van Den Thillart G.E."/>
            <person name="Jansen H."/>
            <person name="Zahm M."/>
            <person name="Klopp C."/>
            <person name="Cedric C."/>
            <person name="Louis A."/>
            <person name="Berthelot C."/>
            <person name="Parey E."/>
            <person name="Roest Crollius H."/>
            <person name="Montfort J."/>
            <person name="Robinson-Rechavi M."/>
            <person name="Bucao C."/>
            <person name="Bouchez O."/>
            <person name="Gislard M."/>
            <person name="Lluch J."/>
            <person name="Milhes M."/>
            <person name="Lampietro C."/>
            <person name="Lopez Roques C."/>
            <person name="Donnadieu C."/>
            <person name="Braasch I."/>
            <person name="Desvignes T."/>
            <person name="Postlethwait J."/>
            <person name="Bobe J."/>
            <person name="Guiguen Y."/>
            <person name="Dirks R."/>
        </authorList>
    </citation>
    <scope>NUCLEOTIDE SEQUENCE</scope>
    <source>
        <strain evidence="3">Tag_6206</strain>
        <tissue evidence="3">Liver</tissue>
    </source>
</reference>
<name>A0A9D3LPA1_ANGAN</name>
<feature type="region of interest" description="Disordered" evidence="1">
    <location>
        <begin position="151"/>
        <end position="189"/>
    </location>
</feature>
<feature type="compositionally biased region" description="Low complexity" evidence="1">
    <location>
        <begin position="35"/>
        <end position="47"/>
    </location>
</feature>
<evidence type="ECO:0000313" key="4">
    <source>
        <dbReference type="Proteomes" id="UP001044222"/>
    </source>
</evidence>